<comment type="caution">
    <text evidence="1">The sequence shown here is derived from an EMBL/GenBank/DDBJ whole genome shotgun (WGS) entry which is preliminary data.</text>
</comment>
<keyword evidence="2" id="KW-1185">Reference proteome</keyword>
<dbReference type="Proteomes" id="UP001623660">
    <property type="component" value="Unassembled WGS sequence"/>
</dbReference>
<protein>
    <submittedName>
        <fullName evidence="1">Uncharacterized protein</fullName>
    </submittedName>
</protein>
<sequence>MVKKEPMIGGSGISQVEGVVLKKLKTISLWYRVTLGKLIGGITTIGQGSKLLERTKIEKIFNRKWN</sequence>
<dbReference type="EMBL" id="JBJHZX010000008">
    <property type="protein sequence ID" value="MFL0195300.1"/>
    <property type="molecule type" value="Genomic_DNA"/>
</dbReference>
<evidence type="ECO:0000313" key="2">
    <source>
        <dbReference type="Proteomes" id="UP001623660"/>
    </source>
</evidence>
<dbReference type="RefSeq" id="WP_406791537.1">
    <property type="nucleotide sequence ID" value="NZ_JBJHZX010000008.1"/>
</dbReference>
<gene>
    <name evidence="1" type="ORF">ACJDU8_06930</name>
</gene>
<evidence type="ECO:0000313" key="1">
    <source>
        <dbReference type="EMBL" id="MFL0195300.1"/>
    </source>
</evidence>
<proteinExistence type="predicted"/>
<reference evidence="1 2" key="1">
    <citation type="submission" date="2024-11" db="EMBL/GenBank/DDBJ databases">
        <authorList>
            <person name="Heng Y.C."/>
            <person name="Lim A.C.H."/>
            <person name="Lee J.K.Y."/>
            <person name="Kittelmann S."/>
        </authorList>
    </citation>
    <scope>NUCLEOTIDE SEQUENCE [LARGE SCALE GENOMIC DNA]</scope>
    <source>
        <strain evidence="1 2">WILCCON 0269</strain>
    </source>
</reference>
<name>A0ABW8SKF3_9CLOT</name>
<organism evidence="1 2">
    <name type="scientific">Candidatus Clostridium eludens</name>
    <dbReference type="NCBI Taxonomy" id="3381663"/>
    <lineage>
        <taxon>Bacteria</taxon>
        <taxon>Bacillati</taxon>
        <taxon>Bacillota</taxon>
        <taxon>Clostridia</taxon>
        <taxon>Eubacteriales</taxon>
        <taxon>Clostridiaceae</taxon>
        <taxon>Clostridium</taxon>
    </lineage>
</organism>
<accession>A0ABW8SKF3</accession>